<keyword evidence="3" id="KW-1185">Reference proteome</keyword>
<dbReference type="AlphaFoldDB" id="A0A2V4B9M0"/>
<comment type="caution">
    <text evidence="2">The sequence shown here is derived from an EMBL/GenBank/DDBJ whole genome shotgun (WGS) entry which is preliminary data.</text>
</comment>
<dbReference type="InterPro" id="IPR027392">
    <property type="entry name" value="TF_Znf"/>
</dbReference>
<dbReference type="EMBL" id="MASW01000001">
    <property type="protein sequence ID" value="PXY31960.1"/>
    <property type="molecule type" value="Genomic_DNA"/>
</dbReference>
<evidence type="ECO:0000313" key="2">
    <source>
        <dbReference type="EMBL" id="PXY31960.1"/>
    </source>
</evidence>
<evidence type="ECO:0000256" key="1">
    <source>
        <dbReference type="SAM" id="MobiDB-lite"/>
    </source>
</evidence>
<feature type="region of interest" description="Disordered" evidence="1">
    <location>
        <begin position="41"/>
        <end position="131"/>
    </location>
</feature>
<accession>A0A2V4B9M0</accession>
<dbReference type="RefSeq" id="WP_249043292.1">
    <property type="nucleotide sequence ID" value="NZ_VIVS01000003.1"/>
</dbReference>
<sequence length="131" mass="14005">MKTVDKGGIHLEQCDGCRGIFLDHGELEQIVNAENAYYAQSAAPPPYRPAGGPPPPPPPPHGSHAGHAGHAGHAAPYGYADSPRPHRGGYYKDSPRPYGGGYKDSPRPYGGHGGHGYGHRRKRSFLEGLFD</sequence>
<protein>
    <submittedName>
        <fullName evidence="2">Transcriptional regulator</fullName>
    </submittedName>
</protein>
<gene>
    <name evidence="2" type="ORF">BAY60_06440</name>
</gene>
<evidence type="ECO:0000313" key="3">
    <source>
        <dbReference type="Proteomes" id="UP000249915"/>
    </source>
</evidence>
<reference evidence="2 3" key="1">
    <citation type="submission" date="2016-07" db="EMBL/GenBank/DDBJ databases">
        <title>Draft genome sequence of Prauserella muralis DSM 45305, isolated from a mould-covered wall in an indoor environment.</title>
        <authorList>
            <person name="Ruckert C."/>
            <person name="Albersmeier A."/>
            <person name="Jiang C.-L."/>
            <person name="Jiang Y."/>
            <person name="Kalinowski J."/>
            <person name="Schneider O."/>
            <person name="Winkler A."/>
            <person name="Zotchev S.B."/>
        </authorList>
    </citation>
    <scope>NUCLEOTIDE SEQUENCE [LARGE SCALE GENOMIC DNA]</scope>
    <source>
        <strain evidence="2 3">DSM 45305</strain>
    </source>
</reference>
<organism evidence="2 3">
    <name type="scientific">Prauserella muralis</name>
    <dbReference type="NCBI Taxonomy" id="588067"/>
    <lineage>
        <taxon>Bacteria</taxon>
        <taxon>Bacillati</taxon>
        <taxon>Actinomycetota</taxon>
        <taxon>Actinomycetes</taxon>
        <taxon>Pseudonocardiales</taxon>
        <taxon>Pseudonocardiaceae</taxon>
        <taxon>Prauserella</taxon>
    </lineage>
</organism>
<dbReference type="Pfam" id="PF13453">
    <property type="entry name" value="Zn_ribbon_TFIIB"/>
    <property type="match status" value="1"/>
</dbReference>
<feature type="compositionally biased region" description="Low complexity" evidence="1">
    <location>
        <begin position="62"/>
        <end position="80"/>
    </location>
</feature>
<name>A0A2V4B9M0_9PSEU</name>
<feature type="compositionally biased region" description="Pro residues" evidence="1">
    <location>
        <begin position="43"/>
        <end position="61"/>
    </location>
</feature>
<proteinExistence type="predicted"/>
<dbReference type="Proteomes" id="UP000249915">
    <property type="component" value="Unassembled WGS sequence"/>
</dbReference>